<feature type="compositionally biased region" description="Low complexity" evidence="1">
    <location>
        <begin position="75"/>
        <end position="85"/>
    </location>
</feature>
<dbReference type="EMBL" id="JACSQP010000006">
    <property type="protein sequence ID" value="MBD7958260.1"/>
    <property type="molecule type" value="Genomic_DNA"/>
</dbReference>
<comment type="caution">
    <text evidence="3">The sequence shown here is derived from an EMBL/GenBank/DDBJ whole genome shotgun (WGS) entry which is preliminary data.</text>
</comment>
<feature type="transmembrane region" description="Helical" evidence="2">
    <location>
        <begin position="225"/>
        <end position="246"/>
    </location>
</feature>
<accession>A0ABR8S491</accession>
<name>A0ABR8S491_9MICO</name>
<dbReference type="RefSeq" id="WP_191719455.1">
    <property type="nucleotide sequence ID" value="NZ_JACSQP010000006.1"/>
</dbReference>
<keyword evidence="2" id="KW-0472">Membrane</keyword>
<feature type="compositionally biased region" description="Low complexity" evidence="1">
    <location>
        <begin position="40"/>
        <end position="60"/>
    </location>
</feature>
<feature type="transmembrane region" description="Helical" evidence="2">
    <location>
        <begin position="294"/>
        <end position="318"/>
    </location>
</feature>
<reference evidence="3 4" key="1">
    <citation type="submission" date="2020-08" db="EMBL/GenBank/DDBJ databases">
        <title>A Genomic Blueprint of the Chicken Gut Microbiome.</title>
        <authorList>
            <person name="Gilroy R."/>
            <person name="Ravi A."/>
            <person name="Getino M."/>
            <person name="Pursley I."/>
            <person name="Horton D.L."/>
            <person name="Alikhan N.-F."/>
            <person name="Baker D."/>
            <person name="Gharbi K."/>
            <person name="Hall N."/>
            <person name="Watson M."/>
            <person name="Adriaenssens E.M."/>
            <person name="Foster-Nyarko E."/>
            <person name="Jarju S."/>
            <person name="Secka A."/>
            <person name="Antonio M."/>
            <person name="Oren A."/>
            <person name="Chaudhuri R."/>
            <person name="La Ragione R.M."/>
            <person name="Hildebrand F."/>
            <person name="Pallen M.J."/>
        </authorList>
    </citation>
    <scope>NUCLEOTIDE SEQUENCE [LARGE SCALE GENOMIC DNA]</scope>
    <source>
        <strain evidence="3 4">Sa4CUA7</strain>
    </source>
</reference>
<feature type="transmembrane region" description="Helical" evidence="2">
    <location>
        <begin position="182"/>
        <end position="205"/>
    </location>
</feature>
<keyword evidence="2" id="KW-0812">Transmembrane</keyword>
<gene>
    <name evidence="3" type="ORF">H9651_11465</name>
</gene>
<organism evidence="3 4">
    <name type="scientific">Microbacterium pullorum</name>
    <dbReference type="NCBI Taxonomy" id="2762236"/>
    <lineage>
        <taxon>Bacteria</taxon>
        <taxon>Bacillati</taxon>
        <taxon>Actinomycetota</taxon>
        <taxon>Actinomycetes</taxon>
        <taxon>Micrococcales</taxon>
        <taxon>Microbacteriaceae</taxon>
        <taxon>Microbacterium</taxon>
    </lineage>
</organism>
<feature type="region of interest" description="Disordered" evidence="1">
    <location>
        <begin position="1"/>
        <end position="127"/>
    </location>
</feature>
<keyword evidence="2" id="KW-1133">Transmembrane helix</keyword>
<evidence type="ECO:0000256" key="2">
    <source>
        <dbReference type="SAM" id="Phobius"/>
    </source>
</evidence>
<protein>
    <submittedName>
        <fullName evidence="3">ABC transporter</fullName>
    </submittedName>
</protein>
<feature type="compositionally biased region" description="Low complexity" evidence="1">
    <location>
        <begin position="96"/>
        <end position="117"/>
    </location>
</feature>
<evidence type="ECO:0000256" key="1">
    <source>
        <dbReference type="SAM" id="MobiDB-lite"/>
    </source>
</evidence>
<feature type="compositionally biased region" description="Basic and acidic residues" evidence="1">
    <location>
        <begin position="20"/>
        <end position="39"/>
    </location>
</feature>
<feature type="transmembrane region" description="Helical" evidence="2">
    <location>
        <begin position="253"/>
        <end position="274"/>
    </location>
</feature>
<evidence type="ECO:0000313" key="4">
    <source>
        <dbReference type="Proteomes" id="UP000648352"/>
    </source>
</evidence>
<sequence length="348" mass="36210">MTDPKPYGEPVEEPTSVDDVVGRAHEGLADAEAAGRDAVADGYPTDPAPADAAAEPVAPARTSDPTSPDYEPSDADYAAAGYDPAVPEAPVRDMTDAAPSSASAYDASSSASHAVSDTRADTPAAGAYDAPETTAYAAPAASAYDTPVVATGAQFASSSPQPIFVQAPEAPRPRGNRGAAGAIGLLAALAFAVLYLGAWLGFAALAGDVDVDDLADVALTALTTWALWVPVVVFFLAFWLLGAVINRAGWAHWVIFGLLVGVASYGGHLLGQLFQAPFWNLAPSQAGALVESQLLVPLAATAFILGRELTIWFGAWVARRGKRVTELNNEAQREYERTLEAGPQLYRQ</sequence>
<evidence type="ECO:0000313" key="3">
    <source>
        <dbReference type="EMBL" id="MBD7958260.1"/>
    </source>
</evidence>
<keyword evidence="4" id="KW-1185">Reference proteome</keyword>
<proteinExistence type="predicted"/>
<dbReference type="Proteomes" id="UP000648352">
    <property type="component" value="Unassembled WGS sequence"/>
</dbReference>